<keyword evidence="4" id="KW-1185">Reference proteome</keyword>
<dbReference type="AlphaFoldDB" id="A0A1G7RYE2"/>
<feature type="domain" description="DUF7511" evidence="2">
    <location>
        <begin position="28"/>
        <end position="73"/>
    </location>
</feature>
<evidence type="ECO:0000259" key="2">
    <source>
        <dbReference type="Pfam" id="PF24351"/>
    </source>
</evidence>
<gene>
    <name evidence="3" type="ORF">SAMN05216218_11666</name>
</gene>
<sequence length="73" mass="8277">MTSECESHRRETDPDWVVSRDCDQPPQLASAVVDSKDGPPRRTIYPSDVDEISLLAQWLTADVTDFADLGEWR</sequence>
<dbReference type="EMBL" id="FNBK01000016">
    <property type="protein sequence ID" value="SDG15249.1"/>
    <property type="molecule type" value="Genomic_DNA"/>
</dbReference>
<evidence type="ECO:0000313" key="3">
    <source>
        <dbReference type="EMBL" id="SDG15249.1"/>
    </source>
</evidence>
<feature type="region of interest" description="Disordered" evidence="1">
    <location>
        <begin position="1"/>
        <end position="21"/>
    </location>
</feature>
<dbReference type="STRING" id="660518.SAMN05216218_11666"/>
<reference evidence="4" key="1">
    <citation type="submission" date="2016-10" db="EMBL/GenBank/DDBJ databases">
        <authorList>
            <person name="Varghese N."/>
            <person name="Submissions S."/>
        </authorList>
    </citation>
    <scope>NUCLEOTIDE SEQUENCE [LARGE SCALE GENOMIC DNA]</scope>
    <source>
        <strain evidence="4">IBRC-M 10760</strain>
    </source>
</reference>
<evidence type="ECO:0000256" key="1">
    <source>
        <dbReference type="SAM" id="MobiDB-lite"/>
    </source>
</evidence>
<dbReference type="Proteomes" id="UP000199076">
    <property type="component" value="Unassembled WGS sequence"/>
</dbReference>
<protein>
    <recommendedName>
        <fullName evidence="2">DUF7511 domain-containing protein</fullName>
    </recommendedName>
</protein>
<dbReference type="InterPro" id="IPR055933">
    <property type="entry name" value="DUF7511"/>
</dbReference>
<accession>A0A1G7RYE2</accession>
<dbReference type="OrthoDB" id="186853at2157"/>
<organism evidence="3 4">
    <name type="scientific">Halorientalis regularis</name>
    <dbReference type="NCBI Taxonomy" id="660518"/>
    <lineage>
        <taxon>Archaea</taxon>
        <taxon>Methanobacteriati</taxon>
        <taxon>Methanobacteriota</taxon>
        <taxon>Stenosarchaea group</taxon>
        <taxon>Halobacteria</taxon>
        <taxon>Halobacteriales</taxon>
        <taxon>Haloarculaceae</taxon>
        <taxon>Halorientalis</taxon>
    </lineage>
</organism>
<dbReference type="RefSeq" id="WP_092661391.1">
    <property type="nucleotide sequence ID" value="NZ_FNBK01000016.1"/>
</dbReference>
<name>A0A1G7RYE2_9EURY</name>
<evidence type="ECO:0000313" key="4">
    <source>
        <dbReference type="Proteomes" id="UP000199076"/>
    </source>
</evidence>
<dbReference type="Pfam" id="PF24351">
    <property type="entry name" value="DUF7511"/>
    <property type="match status" value="1"/>
</dbReference>
<proteinExistence type="predicted"/>